<dbReference type="Proteomes" id="UP000266178">
    <property type="component" value="Unassembled WGS sequence"/>
</dbReference>
<reference evidence="1 2" key="1">
    <citation type="submission" date="2018-08" db="EMBL/GenBank/DDBJ databases">
        <title>Meiothermus granaticius genome AF-68 sequencing project.</title>
        <authorList>
            <person name="Da Costa M.S."/>
            <person name="Albuquerque L."/>
            <person name="Raposo P."/>
            <person name="Froufe H.J.C."/>
            <person name="Barroso C.S."/>
            <person name="Egas C."/>
        </authorList>
    </citation>
    <scope>NUCLEOTIDE SEQUENCE [LARGE SCALE GENOMIC DNA]</scope>
    <source>
        <strain evidence="1 2">AF-68</strain>
    </source>
</reference>
<evidence type="ECO:0000313" key="2">
    <source>
        <dbReference type="Proteomes" id="UP000266178"/>
    </source>
</evidence>
<accession>A0A399F752</accession>
<gene>
    <name evidence="1" type="ORF">Mgrana_02505</name>
</gene>
<organism evidence="1 2">
    <name type="scientific">Meiothermus granaticius NBRC 107808</name>
    <dbReference type="NCBI Taxonomy" id="1227551"/>
    <lineage>
        <taxon>Bacteria</taxon>
        <taxon>Thermotogati</taxon>
        <taxon>Deinococcota</taxon>
        <taxon>Deinococci</taxon>
        <taxon>Thermales</taxon>
        <taxon>Thermaceae</taxon>
        <taxon>Meiothermus</taxon>
    </lineage>
</organism>
<name>A0A399F752_9DEIN</name>
<comment type="caution">
    <text evidence="1">The sequence shown here is derived from an EMBL/GenBank/DDBJ whole genome shotgun (WGS) entry which is preliminary data.</text>
</comment>
<evidence type="ECO:0008006" key="3">
    <source>
        <dbReference type="Google" id="ProtNLM"/>
    </source>
</evidence>
<evidence type="ECO:0000313" key="1">
    <source>
        <dbReference type="EMBL" id="RIH91565.1"/>
    </source>
</evidence>
<protein>
    <recommendedName>
        <fullName evidence="3">DUF58 domain-containing protein</fullName>
    </recommendedName>
</protein>
<proteinExistence type="predicted"/>
<keyword evidence="2" id="KW-1185">Reference proteome</keyword>
<dbReference type="EMBL" id="QWLB01000038">
    <property type="protein sequence ID" value="RIH91565.1"/>
    <property type="molecule type" value="Genomic_DNA"/>
</dbReference>
<dbReference type="AlphaFoldDB" id="A0A399F752"/>
<sequence>MLLERPRPSGTVLLLTDGLDELDWSRLLYRLRRVVLVQILAPAELAPPLDEAWLQDIETGGRLEVGRAEVEAYQTALEAHLRRLKIIARRLGSYALLRVGEPIIPGLLRQGVLEER</sequence>